<evidence type="ECO:0000259" key="4">
    <source>
        <dbReference type="SMART" id="SM00563"/>
    </source>
</evidence>
<sequence>MQLLRRVTAFSIILFSRLVTAVRGFWPEGEPRKGQAIYFANHTSNGDFVLLWTVLPTKMRQKTRPVAGSDYWLTSKLKQFIGQDVFNAVLIDRNPETRTQDPVAQMAEAVEEGSSLILFPEGTRNVTEERLLPFKPGLFHLAKQCPDVPMVPVWIQNLNRVLPKGELVPVPFICTVHFGEGLTLRPEEDKEAFLIRARQAVLDLDPEQEGAA</sequence>
<keyword evidence="3 5" id="KW-0012">Acyltransferase</keyword>
<dbReference type="EC" id="2.3.1.51" evidence="5"/>
<protein>
    <submittedName>
        <fullName evidence="5">1-acyl-sn-glycerol-3-phosphate acyltransferase</fullName>
        <ecNumber evidence="5">2.3.1.51</ecNumber>
    </submittedName>
</protein>
<dbReference type="GO" id="GO:0003841">
    <property type="term" value="F:1-acylglycerol-3-phosphate O-acyltransferase activity"/>
    <property type="evidence" value="ECO:0007669"/>
    <property type="project" value="UniProtKB-EC"/>
</dbReference>
<evidence type="ECO:0000313" key="6">
    <source>
        <dbReference type="Proteomes" id="UP000193061"/>
    </source>
</evidence>
<dbReference type="EMBL" id="FWFX01000002">
    <property type="protein sequence ID" value="SLN19264.1"/>
    <property type="molecule type" value="Genomic_DNA"/>
</dbReference>
<comment type="pathway">
    <text evidence="1">Lipid metabolism.</text>
</comment>
<dbReference type="AlphaFoldDB" id="A0A1X6YF15"/>
<proteinExistence type="predicted"/>
<dbReference type="RefSeq" id="WP_085804193.1">
    <property type="nucleotide sequence ID" value="NZ_FWFX01000002.1"/>
</dbReference>
<feature type="domain" description="Phospholipid/glycerol acyltransferase" evidence="4">
    <location>
        <begin position="36"/>
        <end position="158"/>
    </location>
</feature>
<dbReference type="PANTHER" id="PTHR10434">
    <property type="entry name" value="1-ACYL-SN-GLYCEROL-3-PHOSPHATE ACYLTRANSFERASE"/>
    <property type="match status" value="1"/>
</dbReference>
<dbReference type="SMART" id="SM00563">
    <property type="entry name" value="PlsC"/>
    <property type="match status" value="1"/>
</dbReference>
<dbReference type="PANTHER" id="PTHR10434:SF11">
    <property type="entry name" value="1-ACYL-SN-GLYCEROL-3-PHOSPHATE ACYLTRANSFERASE"/>
    <property type="match status" value="1"/>
</dbReference>
<evidence type="ECO:0000256" key="3">
    <source>
        <dbReference type="ARBA" id="ARBA00023315"/>
    </source>
</evidence>
<organism evidence="5 6">
    <name type="scientific">Roseovarius albus</name>
    <dbReference type="NCBI Taxonomy" id="1247867"/>
    <lineage>
        <taxon>Bacteria</taxon>
        <taxon>Pseudomonadati</taxon>
        <taxon>Pseudomonadota</taxon>
        <taxon>Alphaproteobacteria</taxon>
        <taxon>Rhodobacterales</taxon>
        <taxon>Roseobacteraceae</taxon>
        <taxon>Roseovarius</taxon>
    </lineage>
</organism>
<gene>
    <name evidence="5" type="primary">plsC</name>
    <name evidence="5" type="ORF">ROA7450_00609</name>
</gene>
<dbReference type="SUPFAM" id="SSF69593">
    <property type="entry name" value="Glycerol-3-phosphate (1)-acyltransferase"/>
    <property type="match status" value="1"/>
</dbReference>
<dbReference type="CDD" id="cd07989">
    <property type="entry name" value="LPLAT_AGPAT-like"/>
    <property type="match status" value="1"/>
</dbReference>
<reference evidence="5 6" key="1">
    <citation type="submission" date="2017-03" db="EMBL/GenBank/DDBJ databases">
        <authorList>
            <person name="Afonso C.L."/>
            <person name="Miller P.J."/>
            <person name="Scott M.A."/>
            <person name="Spackman E."/>
            <person name="Goraichik I."/>
            <person name="Dimitrov K.M."/>
            <person name="Suarez D.L."/>
            <person name="Swayne D.E."/>
        </authorList>
    </citation>
    <scope>NUCLEOTIDE SEQUENCE [LARGE SCALE GENOMIC DNA]</scope>
    <source>
        <strain evidence="5 6">CECT 7450</strain>
    </source>
</reference>
<dbReference type="InterPro" id="IPR002123">
    <property type="entry name" value="Plipid/glycerol_acylTrfase"/>
</dbReference>
<dbReference type="GO" id="GO:0006654">
    <property type="term" value="P:phosphatidic acid biosynthetic process"/>
    <property type="evidence" value="ECO:0007669"/>
    <property type="project" value="TreeGrafter"/>
</dbReference>
<evidence type="ECO:0000313" key="5">
    <source>
        <dbReference type="EMBL" id="SLN19264.1"/>
    </source>
</evidence>
<keyword evidence="2 5" id="KW-0808">Transferase</keyword>
<dbReference type="Pfam" id="PF01553">
    <property type="entry name" value="Acyltransferase"/>
    <property type="match status" value="1"/>
</dbReference>
<evidence type="ECO:0000256" key="1">
    <source>
        <dbReference type="ARBA" id="ARBA00005189"/>
    </source>
</evidence>
<accession>A0A1X6YF15</accession>
<name>A0A1X6YF15_9RHOB</name>
<evidence type="ECO:0000256" key="2">
    <source>
        <dbReference type="ARBA" id="ARBA00022679"/>
    </source>
</evidence>
<dbReference type="Proteomes" id="UP000193061">
    <property type="component" value="Unassembled WGS sequence"/>
</dbReference>
<dbReference type="OrthoDB" id="9808424at2"/>
<keyword evidence="6" id="KW-1185">Reference proteome</keyword>